<feature type="domain" description="Pyruvate flavodoxin/ferredoxin oxidoreductase pyrimidine binding" evidence="2">
    <location>
        <begin position="3"/>
        <end position="72"/>
    </location>
</feature>
<organism evidence="4">
    <name type="scientific">bioreactor metagenome</name>
    <dbReference type="NCBI Taxonomy" id="1076179"/>
    <lineage>
        <taxon>unclassified sequences</taxon>
        <taxon>metagenomes</taxon>
        <taxon>ecological metagenomes</taxon>
    </lineage>
</organism>
<dbReference type="InterPro" id="IPR052368">
    <property type="entry name" value="2-oxoacid_oxidoreductase"/>
</dbReference>
<accession>A0A645DWV8</accession>
<dbReference type="PANTHER" id="PTHR43088">
    <property type="entry name" value="SUBUNIT OF PYRUVATE:FLAVODOXIN OXIDOREDUCTASE-RELATED"/>
    <property type="match status" value="1"/>
</dbReference>
<dbReference type="InterPro" id="IPR009014">
    <property type="entry name" value="Transketo_C/PFOR_II"/>
</dbReference>
<sequence length="243" mass="27169">MGPAQSDYFQATKGGGHGDYRLIVLAPSKGQEMYDYTMEAFDLADKYRNPVLILADGFLGQMMEPVEIKDRPEVSLPPKDWAVGGCRGRAKRKIASYALTNEAGEEHCIQYETKYSAIRETEQRWESFCTDDAEYLLVGYGTCSRIAKSVVLNARSQGIKLGLIRPITLWPFPDKAFSDLKTKIKGIVTVELNAGQMIEDVRLAVECRVPVHLCRRQGGHMPSESEILAFTAKAFKLDLPEEV</sequence>
<dbReference type="Gene3D" id="3.40.50.920">
    <property type="match status" value="1"/>
</dbReference>
<dbReference type="InterPro" id="IPR002880">
    <property type="entry name" value="Pyrv_Fd/Flavodoxin_OxRdtase_N"/>
</dbReference>
<dbReference type="InterPro" id="IPR033412">
    <property type="entry name" value="PFOR_II"/>
</dbReference>
<evidence type="ECO:0000259" key="2">
    <source>
        <dbReference type="Pfam" id="PF01855"/>
    </source>
</evidence>
<keyword evidence="1" id="KW-0560">Oxidoreductase</keyword>
<dbReference type="SUPFAM" id="SSF52518">
    <property type="entry name" value="Thiamin diphosphate-binding fold (THDP-binding)"/>
    <property type="match status" value="1"/>
</dbReference>
<name>A0A645DWV8_9ZZZZ</name>
<reference evidence="4" key="1">
    <citation type="submission" date="2019-08" db="EMBL/GenBank/DDBJ databases">
        <authorList>
            <person name="Kucharzyk K."/>
            <person name="Murdoch R.W."/>
            <person name="Higgins S."/>
            <person name="Loffler F."/>
        </authorList>
    </citation>
    <scope>NUCLEOTIDE SEQUENCE</scope>
</reference>
<dbReference type="PANTHER" id="PTHR43088:SF1">
    <property type="entry name" value="SUBUNIT OF PYRUVATE:FLAVODOXIN OXIDOREDUCTASE"/>
    <property type="match status" value="1"/>
</dbReference>
<dbReference type="GO" id="GO:0016491">
    <property type="term" value="F:oxidoreductase activity"/>
    <property type="evidence" value="ECO:0007669"/>
    <property type="project" value="UniProtKB-KW"/>
</dbReference>
<dbReference type="Pfam" id="PF17147">
    <property type="entry name" value="PFOR_II"/>
    <property type="match status" value="1"/>
</dbReference>
<dbReference type="EMBL" id="VSSQ01040548">
    <property type="protein sequence ID" value="MPM93826.1"/>
    <property type="molecule type" value="Genomic_DNA"/>
</dbReference>
<dbReference type="AlphaFoldDB" id="A0A645DWV8"/>
<feature type="domain" description="Pyruvate:ferredoxin oxidoreductase core" evidence="3">
    <location>
        <begin position="133"/>
        <end position="226"/>
    </location>
</feature>
<evidence type="ECO:0000256" key="1">
    <source>
        <dbReference type="ARBA" id="ARBA00023002"/>
    </source>
</evidence>
<dbReference type="SUPFAM" id="SSF52922">
    <property type="entry name" value="TK C-terminal domain-like"/>
    <property type="match status" value="1"/>
</dbReference>
<comment type="caution">
    <text evidence="4">The sequence shown here is derived from an EMBL/GenBank/DDBJ whole genome shotgun (WGS) entry which is preliminary data.</text>
</comment>
<dbReference type="Gene3D" id="3.40.50.970">
    <property type="match status" value="1"/>
</dbReference>
<dbReference type="InterPro" id="IPR029061">
    <property type="entry name" value="THDP-binding"/>
</dbReference>
<evidence type="ECO:0000313" key="4">
    <source>
        <dbReference type="EMBL" id="MPM93826.1"/>
    </source>
</evidence>
<protein>
    <submittedName>
        <fullName evidence="4">Uncharacterized protein</fullName>
    </submittedName>
</protein>
<gene>
    <name evidence="4" type="ORF">SDC9_140968</name>
</gene>
<proteinExistence type="predicted"/>
<evidence type="ECO:0000259" key="3">
    <source>
        <dbReference type="Pfam" id="PF17147"/>
    </source>
</evidence>
<dbReference type="Pfam" id="PF01855">
    <property type="entry name" value="POR_N"/>
    <property type="match status" value="1"/>
</dbReference>